<evidence type="ECO:0000256" key="5">
    <source>
        <dbReference type="ARBA" id="ARBA00023180"/>
    </source>
</evidence>
<protein>
    <recommendedName>
        <fullName evidence="6">Carboxylic ester hydrolase</fullName>
        <ecNumber evidence="6">3.1.1.-</ecNumber>
    </recommendedName>
</protein>
<evidence type="ECO:0000256" key="7">
    <source>
        <dbReference type="SAM" id="MobiDB-lite"/>
    </source>
</evidence>
<dbReference type="EC" id="3.1.1.-" evidence="6"/>
<comment type="caution">
    <text evidence="10">The sequence shown here is derived from an EMBL/GenBank/DDBJ whole genome shotgun (WGS) entry which is preliminary data.</text>
</comment>
<reference evidence="10 11" key="1">
    <citation type="submission" date="2024-08" db="EMBL/GenBank/DDBJ databases">
        <authorList>
            <person name="Cucini C."/>
            <person name="Frati F."/>
        </authorList>
    </citation>
    <scope>NUCLEOTIDE SEQUENCE [LARGE SCALE GENOMIC DNA]</scope>
</reference>
<feature type="region of interest" description="Disordered" evidence="7">
    <location>
        <begin position="622"/>
        <end position="664"/>
    </location>
</feature>
<keyword evidence="4 6" id="KW-0378">Hydrolase</keyword>
<evidence type="ECO:0000259" key="9">
    <source>
        <dbReference type="Pfam" id="PF00135"/>
    </source>
</evidence>
<proteinExistence type="inferred from homology"/>
<dbReference type="EMBL" id="CAXLJM020000007">
    <property type="protein sequence ID" value="CAL8071979.1"/>
    <property type="molecule type" value="Genomic_DNA"/>
</dbReference>
<dbReference type="InterPro" id="IPR029058">
    <property type="entry name" value="AB_hydrolase_fold"/>
</dbReference>
<accession>A0ABP1PNC5</accession>
<dbReference type="Gene3D" id="3.40.50.1820">
    <property type="entry name" value="alpha/beta hydrolase"/>
    <property type="match status" value="1"/>
</dbReference>
<dbReference type="InterPro" id="IPR019819">
    <property type="entry name" value="Carboxylesterase_B_CS"/>
</dbReference>
<dbReference type="Pfam" id="PF00135">
    <property type="entry name" value="COesterase"/>
    <property type="match status" value="1"/>
</dbReference>
<name>A0ABP1PNC5_9HEXA</name>
<keyword evidence="5" id="KW-0325">Glycoprotein</keyword>
<dbReference type="Proteomes" id="UP001642540">
    <property type="component" value="Unassembled WGS sequence"/>
</dbReference>
<keyword evidence="8" id="KW-1133">Transmembrane helix</keyword>
<evidence type="ECO:0000256" key="3">
    <source>
        <dbReference type="ARBA" id="ARBA00022729"/>
    </source>
</evidence>
<feature type="transmembrane region" description="Helical" evidence="8">
    <location>
        <begin position="591"/>
        <end position="614"/>
    </location>
</feature>
<keyword evidence="11" id="KW-1185">Reference proteome</keyword>
<evidence type="ECO:0000313" key="10">
    <source>
        <dbReference type="EMBL" id="CAL8071979.1"/>
    </source>
</evidence>
<evidence type="ECO:0000256" key="4">
    <source>
        <dbReference type="ARBA" id="ARBA00022801"/>
    </source>
</evidence>
<evidence type="ECO:0000313" key="11">
    <source>
        <dbReference type="Proteomes" id="UP001642540"/>
    </source>
</evidence>
<dbReference type="InterPro" id="IPR051093">
    <property type="entry name" value="Neuroligin/BSAL"/>
</dbReference>
<keyword evidence="8" id="KW-0472">Membrane</keyword>
<keyword evidence="2" id="KW-0719">Serine esterase</keyword>
<feature type="domain" description="Carboxylesterase type B" evidence="9">
    <location>
        <begin position="39"/>
        <end position="534"/>
    </location>
</feature>
<evidence type="ECO:0000256" key="1">
    <source>
        <dbReference type="ARBA" id="ARBA00005964"/>
    </source>
</evidence>
<dbReference type="InterPro" id="IPR019826">
    <property type="entry name" value="Carboxylesterase_B_AS"/>
</dbReference>
<dbReference type="InterPro" id="IPR002018">
    <property type="entry name" value="CarbesteraseB"/>
</dbReference>
<evidence type="ECO:0000256" key="2">
    <source>
        <dbReference type="ARBA" id="ARBA00022487"/>
    </source>
</evidence>
<sequence length="664" mass="74232">MNFKRRRLLWTLEDSVAILIVILLSLVLSVKAQLGSGIIVNIRGLGSVQGIRDSTTSAYAFMGIPFAKPPIGSLRFLPPERHEGWNSTLDAGRYGANCLQPTARGRTSEDCLYLNVWTPQYATGTRSLLPVVIFIGGDLYTFFDSMLYSGAELASMDLVVVTFNYRLGPFGFFSMEDVKAAGNMGLLDQYLAIEWVHENIRAFGGDPTKVTLIGHSAGAASSMFHMTSPRAAVGRFHRVILMSGSSLAPWAMGFRVREASVLLAKEVGCSTSSTDAILNCLRYLDANRIAQAYYRVIDQYNGTDVFGPVVDNFLPKDLQYVARTPVEALERGEFPKIPVITGISSKDGLLMIKRKPQIYRMGALQLKQMFESELIPRLLERSHLLRNYQTVKEVVKFAFITGAANETGAVMDQMLDFFTESNFLAPHIQTAQYFSRYVNPVYAYVFDQDTPDPNIFSSSLNTTGAWHGSILLYLFGRAAFLDLIGRDFNGIERGVSTRLQEFWTNFITTGTPAGARSSWSQWTKYTPTSPYHFWLRDGRLSLGYQPHRTLFWTEFLPKLSYMGLNSNGVDYGDFPGIPEQYREGSSSAHKIATWILVVVVVILLAVLMMVLSVLRKRRKEQEFTSRETSPEVTGSRSPLPSPSPHPSRSGRRPKTQDQGVTILY</sequence>
<evidence type="ECO:0000256" key="8">
    <source>
        <dbReference type="SAM" id="Phobius"/>
    </source>
</evidence>
<keyword evidence="8" id="KW-0812">Transmembrane</keyword>
<dbReference type="PANTHER" id="PTHR43903">
    <property type="entry name" value="NEUROLIGIN"/>
    <property type="match status" value="1"/>
</dbReference>
<keyword evidence="3" id="KW-0732">Signal</keyword>
<evidence type="ECO:0000256" key="6">
    <source>
        <dbReference type="RuleBase" id="RU361235"/>
    </source>
</evidence>
<organism evidence="10 11">
    <name type="scientific">Orchesella dallaii</name>
    <dbReference type="NCBI Taxonomy" id="48710"/>
    <lineage>
        <taxon>Eukaryota</taxon>
        <taxon>Metazoa</taxon>
        <taxon>Ecdysozoa</taxon>
        <taxon>Arthropoda</taxon>
        <taxon>Hexapoda</taxon>
        <taxon>Collembola</taxon>
        <taxon>Entomobryomorpha</taxon>
        <taxon>Entomobryoidea</taxon>
        <taxon>Orchesellidae</taxon>
        <taxon>Orchesellinae</taxon>
        <taxon>Orchesella</taxon>
    </lineage>
</organism>
<comment type="similarity">
    <text evidence="1 6">Belongs to the type-B carboxylesterase/lipase family.</text>
</comment>
<gene>
    <name evidence="10" type="ORF">ODALV1_LOCUS1943</name>
</gene>
<dbReference type="PROSITE" id="PS00941">
    <property type="entry name" value="CARBOXYLESTERASE_B_2"/>
    <property type="match status" value="1"/>
</dbReference>
<dbReference type="PROSITE" id="PS00122">
    <property type="entry name" value="CARBOXYLESTERASE_B_1"/>
    <property type="match status" value="1"/>
</dbReference>
<dbReference type="SUPFAM" id="SSF53474">
    <property type="entry name" value="alpha/beta-Hydrolases"/>
    <property type="match status" value="1"/>
</dbReference>